<dbReference type="Proteomes" id="UP000501690">
    <property type="component" value="Linkage Group LG11"/>
</dbReference>
<dbReference type="EMBL" id="CP039355">
    <property type="protein sequence ID" value="QCE13907.1"/>
    <property type="molecule type" value="Genomic_DNA"/>
</dbReference>
<keyword evidence="2" id="KW-1185">Reference proteome</keyword>
<name>A0A4D6NQ18_VIGUN</name>
<dbReference type="AlphaFoldDB" id="A0A4D6NQ18"/>
<evidence type="ECO:0000313" key="2">
    <source>
        <dbReference type="Proteomes" id="UP000501690"/>
    </source>
</evidence>
<organism evidence="1 2">
    <name type="scientific">Vigna unguiculata</name>
    <name type="common">Cowpea</name>
    <dbReference type="NCBI Taxonomy" id="3917"/>
    <lineage>
        <taxon>Eukaryota</taxon>
        <taxon>Viridiplantae</taxon>
        <taxon>Streptophyta</taxon>
        <taxon>Embryophyta</taxon>
        <taxon>Tracheophyta</taxon>
        <taxon>Spermatophyta</taxon>
        <taxon>Magnoliopsida</taxon>
        <taxon>eudicotyledons</taxon>
        <taxon>Gunneridae</taxon>
        <taxon>Pentapetalae</taxon>
        <taxon>rosids</taxon>
        <taxon>fabids</taxon>
        <taxon>Fabales</taxon>
        <taxon>Fabaceae</taxon>
        <taxon>Papilionoideae</taxon>
        <taxon>50 kb inversion clade</taxon>
        <taxon>NPAAA clade</taxon>
        <taxon>indigoferoid/millettioid clade</taxon>
        <taxon>Phaseoleae</taxon>
        <taxon>Vigna</taxon>
    </lineage>
</organism>
<gene>
    <name evidence="1" type="ORF">DEO72_LG11g905</name>
</gene>
<sequence length="238" mass="27258">MNGLILDNHCARIEDTPFKMCLHIGKPLQICNPILLEMLKHWLPAYESFRVMQWSIPFSCADICMCLALSIIDVDVEFDKNVCEVVDSLMKDKLITIENVIDMIKSVVHSDFDDVDNFKLCVFGTRADGDLPKRVNINFAGGEDVHEEGGVEVEVEVGDHDDEIRHEPPIVVERMNREEVEKAFDLNSKFYVGHCGDVSTLQLLVPYVPKQPSIDALEVDFMKLYKTVTYFDVPYMYY</sequence>
<accession>A0A4D6NQ18</accession>
<evidence type="ECO:0000313" key="1">
    <source>
        <dbReference type="EMBL" id="QCE13907.1"/>
    </source>
</evidence>
<protein>
    <submittedName>
        <fullName evidence="1">Uncharacterized protein</fullName>
    </submittedName>
</protein>
<proteinExistence type="predicted"/>
<reference evidence="1 2" key="1">
    <citation type="submission" date="2019-04" db="EMBL/GenBank/DDBJ databases">
        <title>An improved genome assembly and genetic linkage map for asparagus bean, Vigna unguiculata ssp. sesquipedialis.</title>
        <authorList>
            <person name="Xia Q."/>
            <person name="Zhang R."/>
            <person name="Dong Y."/>
        </authorList>
    </citation>
    <scope>NUCLEOTIDE SEQUENCE [LARGE SCALE GENOMIC DNA]</scope>
    <source>
        <tissue evidence="1">Leaf</tissue>
    </source>
</reference>